<comment type="caution">
    <text evidence="2">The sequence shown here is derived from an EMBL/GenBank/DDBJ whole genome shotgun (WGS) entry which is preliminary data.</text>
</comment>
<protein>
    <submittedName>
        <fullName evidence="2">Uncharacterized protein</fullName>
    </submittedName>
</protein>
<evidence type="ECO:0000256" key="1">
    <source>
        <dbReference type="SAM" id="MobiDB-lite"/>
    </source>
</evidence>
<sequence length="106" mass="11088">MWLTQAVTRPTISVAGAPIPAQNGSDAYRFSACGIQPSKTTPRPPHIDVTASRATLLPVRSRQVPKTFLTTSASSSAPARRYPRRGRDRGMPEQGLDSGGGGAAAA</sequence>
<feature type="compositionally biased region" description="Gly residues" evidence="1">
    <location>
        <begin position="97"/>
        <end position="106"/>
    </location>
</feature>
<dbReference type="EMBL" id="BAABDO010000003">
    <property type="protein sequence ID" value="GAA4128353.1"/>
    <property type="molecule type" value="Genomic_DNA"/>
</dbReference>
<reference evidence="3" key="1">
    <citation type="journal article" date="2019" name="Int. J. Syst. Evol. Microbiol.">
        <title>The Global Catalogue of Microorganisms (GCM) 10K type strain sequencing project: providing services to taxonomists for standard genome sequencing and annotation.</title>
        <authorList>
            <consortium name="The Broad Institute Genomics Platform"/>
            <consortium name="The Broad Institute Genome Sequencing Center for Infectious Disease"/>
            <person name="Wu L."/>
            <person name="Ma J."/>
        </authorList>
    </citation>
    <scope>NUCLEOTIDE SEQUENCE [LARGE SCALE GENOMIC DNA]</scope>
    <source>
        <strain evidence="3">JCM 17316</strain>
    </source>
</reference>
<evidence type="ECO:0000313" key="3">
    <source>
        <dbReference type="Proteomes" id="UP001500266"/>
    </source>
</evidence>
<proteinExistence type="predicted"/>
<evidence type="ECO:0000313" key="2">
    <source>
        <dbReference type="EMBL" id="GAA4128353.1"/>
    </source>
</evidence>
<keyword evidence="3" id="KW-1185">Reference proteome</keyword>
<name>A0ABP7XZF6_9ACTN</name>
<feature type="region of interest" description="Disordered" evidence="1">
    <location>
        <begin position="61"/>
        <end position="106"/>
    </location>
</feature>
<organism evidence="2 3">
    <name type="scientific">Actinomadura keratinilytica</name>
    <dbReference type="NCBI Taxonomy" id="547461"/>
    <lineage>
        <taxon>Bacteria</taxon>
        <taxon>Bacillati</taxon>
        <taxon>Actinomycetota</taxon>
        <taxon>Actinomycetes</taxon>
        <taxon>Streptosporangiales</taxon>
        <taxon>Thermomonosporaceae</taxon>
        <taxon>Actinomadura</taxon>
    </lineage>
</organism>
<dbReference type="Proteomes" id="UP001500266">
    <property type="component" value="Unassembled WGS sequence"/>
</dbReference>
<gene>
    <name evidence="2" type="ORF">GCM10022416_03940</name>
</gene>
<accession>A0ABP7XZF6</accession>